<proteinExistence type="inferred from homology"/>
<evidence type="ECO:0000313" key="10">
    <source>
        <dbReference type="EMBL" id="MEK0308966.1"/>
    </source>
</evidence>
<comment type="similarity">
    <text evidence="2 8">Belongs to the ABC-3 integral membrane protein family.</text>
</comment>
<feature type="transmembrane region" description="Helical" evidence="9">
    <location>
        <begin position="257"/>
        <end position="275"/>
    </location>
</feature>
<evidence type="ECO:0000256" key="2">
    <source>
        <dbReference type="ARBA" id="ARBA00008034"/>
    </source>
</evidence>
<keyword evidence="7 9" id="KW-0472">Membrane</keyword>
<keyword evidence="3 8" id="KW-0813">Transport</keyword>
<accession>A0A1S9M140</accession>
<evidence type="ECO:0000256" key="5">
    <source>
        <dbReference type="ARBA" id="ARBA00022692"/>
    </source>
</evidence>
<dbReference type="Proteomes" id="UP001383392">
    <property type="component" value="Unassembled WGS sequence"/>
</dbReference>
<dbReference type="EMBL" id="JAOSJG010000003">
    <property type="protein sequence ID" value="MEK0308966.1"/>
    <property type="molecule type" value="Genomic_DNA"/>
</dbReference>
<evidence type="ECO:0000256" key="4">
    <source>
        <dbReference type="ARBA" id="ARBA00022475"/>
    </source>
</evidence>
<reference evidence="10 13" key="2">
    <citation type="journal article" date="2023" name="Int. J. Syst. Evol. Microbiol.">
        <title>The observation of taxonomic boundaries for the 16SrII and 16SrXXV phytoplasmas using genome-based delimitation.</title>
        <authorList>
            <person name="Rodrigues Jardim B."/>
            <person name="Tran-Nguyen L.T.T."/>
            <person name="Gambley C."/>
            <person name="Al-Sadi A.M."/>
            <person name="Al-Subhi A.M."/>
            <person name="Foissac X."/>
            <person name="Salar P."/>
            <person name="Cai H."/>
            <person name="Yang J.Y."/>
            <person name="Davis R."/>
            <person name="Jones L."/>
            <person name="Rodoni B."/>
            <person name="Constable F.E."/>
        </authorList>
    </citation>
    <scope>NUCLEOTIDE SEQUENCE [LARGE SCALE GENOMIC DNA]</scope>
    <source>
        <strain evidence="10">BAWM-OMN-P75</strain>
    </source>
</reference>
<name>A0A1S9M140_9MOLU</name>
<gene>
    <name evidence="11" type="ORF">B2G44_01385</name>
    <name evidence="10" type="ORF">OC712_00470</name>
</gene>
<dbReference type="GO" id="GO:0043190">
    <property type="term" value="C:ATP-binding cassette (ABC) transporter complex"/>
    <property type="evidence" value="ECO:0007669"/>
    <property type="project" value="InterPro"/>
</dbReference>
<feature type="transmembrane region" description="Helical" evidence="9">
    <location>
        <begin position="65"/>
        <end position="84"/>
    </location>
</feature>
<dbReference type="PANTHER" id="PTHR30477:SF3">
    <property type="entry name" value="METAL TRANSPORT SYSTEM MEMBRANE PROTEIN CT_069-RELATED"/>
    <property type="match status" value="1"/>
</dbReference>
<keyword evidence="6 9" id="KW-1133">Transmembrane helix</keyword>
<sequence>MNITTFWNYTNIKILTGASLLGCASGIIGIIMIFRKQCLLGDTIAHTILPGIVVMYLMTQKTNEWVLWIGAFISSIMAIGLIELIKKYSSLPIDAILSLILSSLFGLGNILISLAQKISANNKIAVLEKFILGQIALISYNNVIYITIVTIVTGIIIIILWKEFKIFIFDPIFTRSIGFNIKLINFILNILLISIIIISLKLMGVVLTSSFITLPGIISLKFSNKLNINAILSAIITAIVSLIGIFISYQIPNIPTGPIIIIITDILIIATLLLAPKKSLITKYIKQKKYLKNLKKFKSLINIHLKNKCSEDLNLEKFLFQQKYLICINKQIMITSKGKKVIQKLINKEC</sequence>
<evidence type="ECO:0000256" key="9">
    <source>
        <dbReference type="SAM" id="Phobius"/>
    </source>
</evidence>
<dbReference type="InterPro" id="IPR001626">
    <property type="entry name" value="ABC_TroCD"/>
</dbReference>
<evidence type="ECO:0000313" key="11">
    <source>
        <dbReference type="EMBL" id="OOP58960.1"/>
    </source>
</evidence>
<dbReference type="GO" id="GO:0055085">
    <property type="term" value="P:transmembrane transport"/>
    <property type="evidence" value="ECO:0007669"/>
    <property type="project" value="InterPro"/>
</dbReference>
<evidence type="ECO:0000256" key="1">
    <source>
        <dbReference type="ARBA" id="ARBA00004651"/>
    </source>
</evidence>
<feature type="transmembrane region" description="Helical" evidence="9">
    <location>
        <begin position="39"/>
        <end position="59"/>
    </location>
</feature>
<dbReference type="PANTHER" id="PTHR30477">
    <property type="entry name" value="ABC-TRANSPORTER METAL-BINDING PROTEIN"/>
    <property type="match status" value="1"/>
</dbReference>
<comment type="caution">
    <text evidence="11">The sequence shown here is derived from an EMBL/GenBank/DDBJ whole genome shotgun (WGS) entry which is preliminary data.</text>
</comment>
<dbReference type="STRING" id="180978.B2G44_01385"/>
<evidence type="ECO:0000256" key="8">
    <source>
        <dbReference type="RuleBase" id="RU003943"/>
    </source>
</evidence>
<dbReference type="OrthoDB" id="9798540at2"/>
<dbReference type="SUPFAM" id="SSF81345">
    <property type="entry name" value="ABC transporter involved in vitamin B12 uptake, BtuC"/>
    <property type="match status" value="1"/>
</dbReference>
<dbReference type="RefSeq" id="WP_078123069.1">
    <property type="nucleotide sequence ID" value="NZ_JAOSJG010000003.1"/>
</dbReference>
<reference evidence="11 12" key="1">
    <citation type="submission" date="2017-02" db="EMBL/GenBank/DDBJ databases">
        <title>A draft genome of 'Candidatus Phytoplasma aurantifolia' the agent of the witches-broom disease of lime.</title>
        <authorList>
            <person name="Foissac X."/>
            <person name="Carle P."/>
        </authorList>
    </citation>
    <scope>NUCLEOTIDE SEQUENCE [LARGE SCALE GENOMIC DNA]</scope>
    <source>
        <strain evidence="11 12">WBDL</strain>
    </source>
</reference>
<organism evidence="11 12">
    <name type="scientific">Candidatus Phytoplasma citri</name>
    <dbReference type="NCBI Taxonomy" id="180978"/>
    <lineage>
        <taxon>Bacteria</taxon>
        <taxon>Bacillati</taxon>
        <taxon>Mycoplasmatota</taxon>
        <taxon>Mollicutes</taxon>
        <taxon>Acholeplasmatales</taxon>
        <taxon>Acholeplasmataceae</taxon>
        <taxon>Candidatus Phytoplasma</taxon>
        <taxon>16SrII (Peanut WB group)</taxon>
    </lineage>
</organism>
<dbReference type="GO" id="GO:0010043">
    <property type="term" value="P:response to zinc ion"/>
    <property type="evidence" value="ECO:0007669"/>
    <property type="project" value="TreeGrafter"/>
</dbReference>
<keyword evidence="5 8" id="KW-0812">Transmembrane</keyword>
<evidence type="ECO:0000256" key="3">
    <source>
        <dbReference type="ARBA" id="ARBA00022448"/>
    </source>
</evidence>
<dbReference type="Gene3D" id="1.10.3470.10">
    <property type="entry name" value="ABC transporter involved in vitamin B12 uptake, BtuC"/>
    <property type="match status" value="1"/>
</dbReference>
<protein>
    <submittedName>
        <fullName evidence="10">Metal ABC transporter permease</fullName>
    </submittedName>
    <submittedName>
        <fullName evidence="11">Zinc ABC transporter permease</fullName>
    </submittedName>
</protein>
<dbReference type="Pfam" id="PF00950">
    <property type="entry name" value="ABC-3"/>
    <property type="match status" value="1"/>
</dbReference>
<keyword evidence="4" id="KW-1003">Cell membrane</keyword>
<dbReference type="AlphaFoldDB" id="A0A1S9M140"/>
<evidence type="ECO:0000256" key="7">
    <source>
        <dbReference type="ARBA" id="ARBA00023136"/>
    </source>
</evidence>
<evidence type="ECO:0000313" key="13">
    <source>
        <dbReference type="Proteomes" id="UP001383392"/>
    </source>
</evidence>
<evidence type="ECO:0000256" key="6">
    <source>
        <dbReference type="ARBA" id="ARBA00022989"/>
    </source>
</evidence>
<keyword evidence="13" id="KW-1185">Reference proteome</keyword>
<evidence type="ECO:0000313" key="12">
    <source>
        <dbReference type="Proteomes" id="UP000189722"/>
    </source>
</evidence>
<feature type="transmembrane region" description="Helical" evidence="9">
    <location>
        <begin position="181"/>
        <end position="200"/>
    </location>
</feature>
<feature type="transmembrane region" description="Helical" evidence="9">
    <location>
        <begin position="96"/>
        <end position="115"/>
    </location>
</feature>
<dbReference type="Proteomes" id="UP000189722">
    <property type="component" value="Unassembled WGS sequence"/>
</dbReference>
<feature type="transmembrane region" description="Helical" evidence="9">
    <location>
        <begin position="135"/>
        <end position="161"/>
    </location>
</feature>
<feature type="transmembrane region" description="Helical" evidence="9">
    <location>
        <begin position="230"/>
        <end position="251"/>
    </location>
</feature>
<dbReference type="EMBL" id="MWKN01000042">
    <property type="protein sequence ID" value="OOP58960.1"/>
    <property type="molecule type" value="Genomic_DNA"/>
</dbReference>
<dbReference type="InterPro" id="IPR037294">
    <property type="entry name" value="ABC_BtuC-like"/>
</dbReference>
<feature type="transmembrane region" description="Helical" evidence="9">
    <location>
        <begin position="12"/>
        <end position="34"/>
    </location>
</feature>
<comment type="subcellular location">
    <subcellularLocation>
        <location evidence="1 8">Cell membrane</location>
        <topology evidence="1 8">Multi-pass membrane protein</topology>
    </subcellularLocation>
</comment>